<keyword evidence="3" id="KW-0645">Protease</keyword>
<dbReference type="Pfam" id="PF01431">
    <property type="entry name" value="Peptidase_M13"/>
    <property type="match status" value="1"/>
</dbReference>
<dbReference type="Proteomes" id="UP000664073">
    <property type="component" value="Unassembled WGS sequence"/>
</dbReference>
<protein>
    <submittedName>
        <fullName evidence="11">M13 family metallopeptidase</fullName>
    </submittedName>
</protein>
<dbReference type="GO" id="GO:0046872">
    <property type="term" value="F:metal ion binding"/>
    <property type="evidence" value="ECO:0007669"/>
    <property type="project" value="UniProtKB-KW"/>
</dbReference>
<evidence type="ECO:0000256" key="6">
    <source>
        <dbReference type="ARBA" id="ARBA00022833"/>
    </source>
</evidence>
<comment type="similarity">
    <text evidence="2">Belongs to the peptidase M13 family.</text>
</comment>
<feature type="region of interest" description="Disordered" evidence="8">
    <location>
        <begin position="58"/>
        <end position="77"/>
    </location>
</feature>
<evidence type="ECO:0000256" key="8">
    <source>
        <dbReference type="SAM" id="MobiDB-lite"/>
    </source>
</evidence>
<dbReference type="InterPro" id="IPR042089">
    <property type="entry name" value="Peptidase_M13_dom_2"/>
</dbReference>
<feature type="domain" description="Peptidase M13 N-terminal" evidence="10">
    <location>
        <begin position="88"/>
        <end position="467"/>
    </location>
</feature>
<dbReference type="AlphaFoldDB" id="A0A939HLT1"/>
<dbReference type="GO" id="GO:0004222">
    <property type="term" value="F:metalloendopeptidase activity"/>
    <property type="evidence" value="ECO:0007669"/>
    <property type="project" value="InterPro"/>
</dbReference>
<keyword evidence="12" id="KW-1185">Reference proteome</keyword>
<gene>
    <name evidence="11" type="ORF">J2D77_00410</name>
</gene>
<feature type="compositionally biased region" description="Low complexity" evidence="8">
    <location>
        <begin position="58"/>
        <end position="68"/>
    </location>
</feature>
<keyword evidence="5" id="KW-0378">Hydrolase</keyword>
<comment type="caution">
    <text evidence="11">The sequence shown here is derived from an EMBL/GenBank/DDBJ whole genome shotgun (WGS) entry which is preliminary data.</text>
</comment>
<dbReference type="PANTHER" id="PTHR11733:SF167">
    <property type="entry name" value="FI17812P1-RELATED"/>
    <property type="match status" value="1"/>
</dbReference>
<dbReference type="Gene3D" id="1.10.1380.10">
    <property type="entry name" value="Neutral endopeptidase , domain2"/>
    <property type="match status" value="1"/>
</dbReference>
<evidence type="ECO:0000259" key="10">
    <source>
        <dbReference type="Pfam" id="PF05649"/>
    </source>
</evidence>
<dbReference type="InterPro" id="IPR024079">
    <property type="entry name" value="MetalloPept_cat_dom_sf"/>
</dbReference>
<dbReference type="InterPro" id="IPR018497">
    <property type="entry name" value="Peptidase_M13_C"/>
</dbReference>
<evidence type="ECO:0000256" key="4">
    <source>
        <dbReference type="ARBA" id="ARBA00022723"/>
    </source>
</evidence>
<feature type="domain" description="Peptidase M13 C-terminal" evidence="9">
    <location>
        <begin position="519"/>
        <end position="720"/>
    </location>
</feature>
<evidence type="ECO:0000256" key="7">
    <source>
        <dbReference type="ARBA" id="ARBA00023049"/>
    </source>
</evidence>
<evidence type="ECO:0000313" key="11">
    <source>
        <dbReference type="EMBL" id="MBO1323617.1"/>
    </source>
</evidence>
<dbReference type="GO" id="GO:0016485">
    <property type="term" value="P:protein processing"/>
    <property type="evidence" value="ECO:0007669"/>
    <property type="project" value="TreeGrafter"/>
</dbReference>
<feature type="compositionally biased region" description="Basic and acidic residues" evidence="8">
    <location>
        <begin position="12"/>
        <end position="24"/>
    </location>
</feature>
<proteinExistence type="inferred from homology"/>
<dbReference type="PANTHER" id="PTHR11733">
    <property type="entry name" value="ZINC METALLOPROTEASE FAMILY M13 NEPRILYSIN-RELATED"/>
    <property type="match status" value="1"/>
</dbReference>
<sequence>MPAWTARRNARKDHPPPKTGDRPVPDVAVRLSTRLCLLVSAALGLALTSAQAAEPAATQPQAVATQEEPASFGPWGVNLSGRDMGAKPGNDFFRYANGTYLDHLKIPADMTSYGPFNALAELSRTRVQSILNDLSTHPVANPRTIEEKLGTFYASYMDTAQVERLGAQPLAPDLDAIRALKDMAGFAALTGSGVGNFQFSPFSLSINPDAKDPTRYALNLDQAGLGLPDRDYYLKPEFAAKKKAYQAYIEKALTLADWPGAASAAQAIVAFETRLAQVHWTRAALRDPQKTYNPMTLAELGAKAPGFDWATWLRAAGLNAQGLEARTLIVGEPDAMTGEARIVSTTDMDTLRAWLAFHLVDNTATYLPDRFEQARFEFTKALSGQPTLAARWKRGVQATSAAMGMALGKVYVQRYFPPESRASMQKLTADLKNAFRERLRTNTWMSPTTRDAALHKLESFEIQVGYPNTWRDYKSLGVRQGDVYGNARNGVAYEWRYWLERLDRPVDRNEWDMTPQTVNAYNNPLFVEVVFPAAILQPPFFNPKADAAVNYGAIGGVIGHEMTHSFDDEGRQFDEHGRLKDWWTKEDAERFQKLADRLGAQYDAFEVLPGVHVNGKLTMGENIADLGGLTLALDAYHASLGGKPAPVIDGLSGDQRVFLGWAQVWREKLRDDTVRRLAVTDPHSPPQARVNIPMHNIDAWYDAWDVKPGDTLYLAPQQRVKIW</sequence>
<dbReference type="Gene3D" id="3.40.390.10">
    <property type="entry name" value="Collagenase (Catalytic Domain)"/>
    <property type="match status" value="1"/>
</dbReference>
<dbReference type="GO" id="GO:0005886">
    <property type="term" value="C:plasma membrane"/>
    <property type="evidence" value="ECO:0007669"/>
    <property type="project" value="TreeGrafter"/>
</dbReference>
<evidence type="ECO:0000313" key="12">
    <source>
        <dbReference type="Proteomes" id="UP000664073"/>
    </source>
</evidence>
<evidence type="ECO:0000256" key="3">
    <source>
        <dbReference type="ARBA" id="ARBA00022670"/>
    </source>
</evidence>
<evidence type="ECO:0000259" key="9">
    <source>
        <dbReference type="Pfam" id="PF01431"/>
    </source>
</evidence>
<dbReference type="Pfam" id="PF05649">
    <property type="entry name" value="Peptidase_M13_N"/>
    <property type="match status" value="1"/>
</dbReference>
<dbReference type="PRINTS" id="PR00786">
    <property type="entry name" value="NEPRILYSIN"/>
</dbReference>
<dbReference type="InterPro" id="IPR000718">
    <property type="entry name" value="Peptidase_M13"/>
</dbReference>
<evidence type="ECO:0000256" key="2">
    <source>
        <dbReference type="ARBA" id="ARBA00007357"/>
    </source>
</evidence>
<reference evidence="11" key="1">
    <citation type="submission" date="2021-03" db="EMBL/GenBank/DDBJ databases">
        <title>The complete genome sequence of Acetobacter sp. TBRC 12339.</title>
        <authorList>
            <person name="Charoenyingcharoen P."/>
            <person name="Yukphan P."/>
        </authorList>
    </citation>
    <scope>NUCLEOTIDE SEQUENCE</scope>
    <source>
        <strain evidence="11">TBRC 12339</strain>
    </source>
</reference>
<keyword evidence="6" id="KW-0862">Zinc</keyword>
<comment type="cofactor">
    <cofactor evidence="1">
        <name>Zn(2+)</name>
        <dbReference type="ChEBI" id="CHEBI:29105"/>
    </cofactor>
</comment>
<feature type="region of interest" description="Disordered" evidence="8">
    <location>
        <begin position="1"/>
        <end position="25"/>
    </location>
</feature>
<dbReference type="PROSITE" id="PS51885">
    <property type="entry name" value="NEPRILYSIN"/>
    <property type="match status" value="1"/>
</dbReference>
<dbReference type="SUPFAM" id="SSF55486">
    <property type="entry name" value="Metalloproteases ('zincins'), catalytic domain"/>
    <property type="match status" value="1"/>
</dbReference>
<keyword evidence="7" id="KW-0482">Metalloprotease</keyword>
<keyword evidence="4" id="KW-0479">Metal-binding</keyword>
<dbReference type="CDD" id="cd08662">
    <property type="entry name" value="M13"/>
    <property type="match status" value="1"/>
</dbReference>
<organism evidence="11 12">
    <name type="scientific">Acetobacter garciniae</name>
    <dbReference type="NCBI Taxonomy" id="2817435"/>
    <lineage>
        <taxon>Bacteria</taxon>
        <taxon>Pseudomonadati</taxon>
        <taxon>Pseudomonadota</taxon>
        <taxon>Alphaproteobacteria</taxon>
        <taxon>Acetobacterales</taxon>
        <taxon>Acetobacteraceae</taxon>
        <taxon>Acetobacter</taxon>
    </lineage>
</organism>
<evidence type="ECO:0000256" key="5">
    <source>
        <dbReference type="ARBA" id="ARBA00022801"/>
    </source>
</evidence>
<evidence type="ECO:0000256" key="1">
    <source>
        <dbReference type="ARBA" id="ARBA00001947"/>
    </source>
</evidence>
<name>A0A939HLT1_9PROT</name>
<dbReference type="InterPro" id="IPR008753">
    <property type="entry name" value="Peptidase_M13_N"/>
</dbReference>
<dbReference type="EMBL" id="JAFVMH010000001">
    <property type="protein sequence ID" value="MBO1323617.1"/>
    <property type="molecule type" value="Genomic_DNA"/>
</dbReference>
<accession>A0A939HLT1</accession>